<dbReference type="AlphaFoldDB" id="A0AAV3EMQ0"/>
<gene>
    <name evidence="1" type="ORF">VFSR5_2780</name>
</gene>
<dbReference type="EMBL" id="AHIH01000022">
    <property type="protein sequence ID" value="EHN67914.1"/>
    <property type="molecule type" value="Genomic_DNA"/>
</dbReference>
<evidence type="ECO:0000313" key="1">
    <source>
        <dbReference type="EMBL" id="EHN67914.1"/>
    </source>
</evidence>
<organism evidence="1 2">
    <name type="scientific">Aliivibrio fischeri SR5</name>
    <dbReference type="NCBI Taxonomy" id="1088719"/>
    <lineage>
        <taxon>Bacteria</taxon>
        <taxon>Pseudomonadati</taxon>
        <taxon>Pseudomonadota</taxon>
        <taxon>Gammaproteobacteria</taxon>
        <taxon>Vibrionales</taxon>
        <taxon>Vibrionaceae</taxon>
        <taxon>Aliivibrio</taxon>
    </lineage>
</organism>
<sequence>MITLKEIEDVLNEFNATERHEVKYAILFFLPTLKQYLYINKQSGTKASGLVIHPRFEAYKNELLMIKGVETTGTL</sequence>
<comment type="caution">
    <text evidence="1">The sequence shown here is derived from an EMBL/GenBank/DDBJ whole genome shotgun (WGS) entry which is preliminary data.</text>
</comment>
<feature type="non-terminal residue" evidence="1">
    <location>
        <position position="75"/>
    </location>
</feature>
<reference evidence="1 2" key="1">
    <citation type="journal article" date="2012" name="J. Bacteriol.">
        <title>Draft Genome Sequence of Vibrio fischeri SR5, a Strain Isolated from the Light Organ of the Mediterranean Squid Sepiola robusta.</title>
        <authorList>
            <person name="Gyllborg M.C."/>
            <person name="Sahl J.W."/>
            <person name="Cronin D.C.III."/>
            <person name="Rasko D.A."/>
            <person name="Mandel M.J."/>
        </authorList>
    </citation>
    <scope>NUCLEOTIDE SEQUENCE [LARGE SCALE GENOMIC DNA]</scope>
    <source>
        <strain evidence="1 2">SR5</strain>
    </source>
</reference>
<name>A0AAV3EMQ0_ALIFS</name>
<proteinExistence type="predicted"/>
<dbReference type="Gene3D" id="3.90.1150.40">
    <property type="entry name" value="Protein of unknown function DUF2002"/>
    <property type="match status" value="1"/>
</dbReference>
<dbReference type="Proteomes" id="UP000004521">
    <property type="component" value="Unassembled WGS sequence"/>
</dbReference>
<protein>
    <submittedName>
        <fullName evidence="1">Uncharacterized protein</fullName>
    </submittedName>
</protein>
<accession>A0AAV3EMQ0</accession>
<evidence type="ECO:0000313" key="2">
    <source>
        <dbReference type="Proteomes" id="UP000004521"/>
    </source>
</evidence>